<feature type="domain" description="Ribosomal RNA adenine methylase transferase N-terminal" evidence="8">
    <location>
        <begin position="14"/>
        <end position="177"/>
    </location>
</feature>
<feature type="binding site" evidence="7">
    <location>
        <position position="7"/>
    </location>
    <ligand>
        <name>S-adenosyl-L-methionine</name>
        <dbReference type="ChEBI" id="CHEBI:59789"/>
    </ligand>
</feature>
<evidence type="ECO:0000256" key="3">
    <source>
        <dbReference type="ARBA" id="ARBA00022603"/>
    </source>
</evidence>
<dbReference type="SUPFAM" id="SSF53335">
    <property type="entry name" value="S-adenosyl-L-methionine-dependent methyltransferases"/>
    <property type="match status" value="1"/>
</dbReference>
<sequence>MLKRDQHFLMDEHVLRRMADYAEIRKGEKILEIGAGTGNLTSFLVAKGGKVYAIEKDRDLFKMLEDEFSSSNCEIICGDALKMDLPDFDRVVSNLPYSISSGMTFKILEHNFSMGILTYQLEFARRLLGAVGSRDYGRLTIGVSYRATVEFLEKVSKGAFYPVPKVDSAIVRMVPGEPTFHFTGEANEKFFFKFVNAVFTQRRKKLKNAMRNTTHLFAEGKSMEEIFPLLNEKFKDYLELRPYELSPKTLSEISNL</sequence>
<dbReference type="AlphaFoldDB" id="A0A520KXS2"/>
<feature type="non-terminal residue" evidence="9">
    <location>
        <position position="256"/>
    </location>
</feature>
<dbReference type="PANTHER" id="PTHR11727:SF7">
    <property type="entry name" value="DIMETHYLADENOSINE TRANSFERASE-RELATED"/>
    <property type="match status" value="1"/>
</dbReference>
<dbReference type="NCBIfam" id="TIGR00755">
    <property type="entry name" value="ksgA"/>
    <property type="match status" value="1"/>
</dbReference>
<organism evidence="9 10">
    <name type="scientific">Candidatus Methanolliviera hydrocarbonicum</name>
    <dbReference type="NCBI Taxonomy" id="2491085"/>
    <lineage>
        <taxon>Archaea</taxon>
        <taxon>Methanobacteriati</taxon>
        <taxon>Methanobacteriota</taxon>
        <taxon>Candidatus Methanoliparia</taxon>
        <taxon>Candidatus Methanoliparales</taxon>
        <taxon>Candidatus Methanollivieraceae</taxon>
        <taxon>Candidatus Methanolliviera</taxon>
    </lineage>
</organism>
<evidence type="ECO:0000259" key="8">
    <source>
        <dbReference type="SMART" id="SM00650"/>
    </source>
</evidence>
<keyword evidence="1" id="KW-0963">Cytoplasm</keyword>
<gene>
    <name evidence="9" type="primary">rsmA</name>
    <name evidence="9" type="ORF">EF807_02485</name>
</gene>
<dbReference type="CDD" id="cd02440">
    <property type="entry name" value="AdoMet_MTases"/>
    <property type="match status" value="1"/>
</dbReference>
<evidence type="ECO:0000256" key="5">
    <source>
        <dbReference type="ARBA" id="ARBA00022691"/>
    </source>
</evidence>
<dbReference type="EMBL" id="RXIL01000045">
    <property type="protein sequence ID" value="RZN71174.1"/>
    <property type="molecule type" value="Genomic_DNA"/>
</dbReference>
<comment type="similarity">
    <text evidence="7">Belongs to the class I-like SAM-binding methyltransferase superfamily. rRNA adenine N(6)-methyltransferase family.</text>
</comment>
<feature type="binding site" evidence="7">
    <location>
        <position position="34"/>
    </location>
    <ligand>
        <name>S-adenosyl-L-methionine</name>
        <dbReference type="ChEBI" id="CHEBI:59789"/>
    </ligand>
</feature>
<dbReference type="InterPro" id="IPR011530">
    <property type="entry name" value="rRNA_adenine_dimethylase"/>
</dbReference>
<evidence type="ECO:0000313" key="10">
    <source>
        <dbReference type="Proteomes" id="UP000320766"/>
    </source>
</evidence>
<feature type="binding site" evidence="7">
    <location>
        <position position="94"/>
    </location>
    <ligand>
        <name>S-adenosyl-L-methionine</name>
        <dbReference type="ChEBI" id="CHEBI:59789"/>
    </ligand>
</feature>
<dbReference type="InterPro" id="IPR020596">
    <property type="entry name" value="rRNA_Ade_Mease_Trfase_CS"/>
</dbReference>
<dbReference type="EC" id="2.1.1.182" evidence="9"/>
<evidence type="ECO:0000256" key="4">
    <source>
        <dbReference type="ARBA" id="ARBA00022679"/>
    </source>
</evidence>
<evidence type="ECO:0000256" key="1">
    <source>
        <dbReference type="ARBA" id="ARBA00022490"/>
    </source>
</evidence>
<proteinExistence type="inferred from homology"/>
<evidence type="ECO:0000256" key="2">
    <source>
        <dbReference type="ARBA" id="ARBA00022552"/>
    </source>
</evidence>
<dbReference type="GO" id="GO:0003723">
    <property type="term" value="F:RNA binding"/>
    <property type="evidence" value="ECO:0007669"/>
    <property type="project" value="UniProtKB-UniRule"/>
</dbReference>
<dbReference type="GO" id="GO:0052908">
    <property type="term" value="F:16S rRNA (adenine(1518)-N(6)/adenine(1519)-N(6))-dimethyltransferase activity"/>
    <property type="evidence" value="ECO:0007669"/>
    <property type="project" value="UniProtKB-EC"/>
</dbReference>
<feature type="binding site" evidence="7">
    <location>
        <position position="79"/>
    </location>
    <ligand>
        <name>S-adenosyl-L-methionine</name>
        <dbReference type="ChEBI" id="CHEBI:59789"/>
    </ligand>
</feature>
<dbReference type="PANTHER" id="PTHR11727">
    <property type="entry name" value="DIMETHYLADENOSINE TRANSFERASE"/>
    <property type="match status" value="1"/>
</dbReference>
<dbReference type="PROSITE" id="PS01131">
    <property type="entry name" value="RRNA_A_DIMETH"/>
    <property type="match status" value="1"/>
</dbReference>
<dbReference type="Proteomes" id="UP000320766">
    <property type="component" value="Unassembled WGS sequence"/>
</dbReference>
<reference evidence="9 10" key="1">
    <citation type="journal article" date="2019" name="Nat. Microbiol.">
        <title>Wide diversity of methane and short-chain alkane metabolisms in uncultured archaea.</title>
        <authorList>
            <person name="Borrel G."/>
            <person name="Adam P.S."/>
            <person name="McKay L.J."/>
            <person name="Chen L.X."/>
            <person name="Sierra-Garcia I.N."/>
            <person name="Sieber C.M."/>
            <person name="Letourneur Q."/>
            <person name="Ghozlane A."/>
            <person name="Andersen G.L."/>
            <person name="Li W.J."/>
            <person name="Hallam S.J."/>
            <person name="Muyzer G."/>
            <person name="de Oliveira V.M."/>
            <person name="Inskeep W.P."/>
            <person name="Banfield J.F."/>
            <person name="Gribaldo S."/>
        </authorList>
    </citation>
    <scope>NUCLEOTIDE SEQUENCE [LARGE SCALE GENOMIC DNA]</scope>
    <source>
        <strain evidence="9">NM1b</strain>
    </source>
</reference>
<dbReference type="InterPro" id="IPR029063">
    <property type="entry name" value="SAM-dependent_MTases_sf"/>
</dbReference>
<evidence type="ECO:0000256" key="6">
    <source>
        <dbReference type="ARBA" id="ARBA00022884"/>
    </source>
</evidence>
<dbReference type="Gene3D" id="3.40.50.150">
    <property type="entry name" value="Vaccinia Virus protein VP39"/>
    <property type="match status" value="1"/>
</dbReference>
<dbReference type="SMART" id="SM00650">
    <property type="entry name" value="rADc"/>
    <property type="match status" value="1"/>
</dbReference>
<dbReference type="Gene3D" id="1.10.8.100">
    <property type="entry name" value="Ribosomal RNA adenine dimethylase-like, domain 2"/>
    <property type="match status" value="1"/>
</dbReference>
<accession>A0A520KXS2</accession>
<dbReference type="PROSITE" id="PS51689">
    <property type="entry name" value="SAM_RNA_A_N6_MT"/>
    <property type="match status" value="1"/>
</dbReference>
<evidence type="ECO:0000256" key="7">
    <source>
        <dbReference type="PROSITE-ProRule" id="PRU01026"/>
    </source>
</evidence>
<comment type="caution">
    <text evidence="9">The sequence shown here is derived from an EMBL/GenBank/DDBJ whole genome shotgun (WGS) entry which is preliminary data.</text>
</comment>
<keyword evidence="5 7" id="KW-0949">S-adenosyl-L-methionine</keyword>
<dbReference type="HAMAP" id="MF_00607">
    <property type="entry name" value="16SrRNA_methyltr_A"/>
    <property type="match status" value="1"/>
</dbReference>
<dbReference type="InterPro" id="IPR020598">
    <property type="entry name" value="rRNA_Ade_methylase_Trfase_N"/>
</dbReference>
<keyword evidence="6 7" id="KW-0694">RNA-binding</keyword>
<dbReference type="Pfam" id="PF00398">
    <property type="entry name" value="RrnaAD"/>
    <property type="match status" value="1"/>
</dbReference>
<evidence type="ECO:0000313" key="9">
    <source>
        <dbReference type="EMBL" id="RZN71174.1"/>
    </source>
</evidence>
<dbReference type="InterPro" id="IPR001737">
    <property type="entry name" value="KsgA/Erm"/>
</dbReference>
<protein>
    <submittedName>
        <fullName evidence="9">Ribosomal RNA small subunit methyltransferase A</fullName>
        <ecNumber evidence="9">2.1.1.182</ecNumber>
    </submittedName>
</protein>
<feature type="binding site" evidence="7">
    <location>
        <position position="55"/>
    </location>
    <ligand>
        <name>S-adenosyl-L-methionine</name>
        <dbReference type="ChEBI" id="CHEBI:59789"/>
    </ligand>
</feature>
<dbReference type="InterPro" id="IPR023165">
    <property type="entry name" value="rRNA_Ade_diMease-like_C"/>
</dbReference>
<name>A0A520KXS2_9EURY</name>
<keyword evidence="2" id="KW-0698">rRNA processing</keyword>
<keyword evidence="3 7" id="KW-0489">Methyltransferase</keyword>
<keyword evidence="4 7" id="KW-0808">Transferase</keyword>
<feature type="binding site" evidence="7">
    <location>
        <position position="9"/>
    </location>
    <ligand>
        <name>S-adenosyl-L-methionine</name>
        <dbReference type="ChEBI" id="CHEBI:59789"/>
    </ligand>
</feature>